<evidence type="ECO:0000313" key="2">
    <source>
        <dbReference type="Proteomes" id="UP000265515"/>
    </source>
</evidence>
<dbReference type="AlphaFoldDB" id="A0A388KS28"/>
<gene>
    <name evidence="1" type="ORF">CBR_g12567</name>
</gene>
<dbReference type="Gramene" id="GBG72847">
    <property type="protein sequence ID" value="GBG72847"/>
    <property type="gene ID" value="CBR_g12567"/>
</dbReference>
<evidence type="ECO:0000313" key="1">
    <source>
        <dbReference type="EMBL" id="GBG72847.1"/>
    </source>
</evidence>
<reference evidence="1 2" key="1">
    <citation type="journal article" date="2018" name="Cell">
        <title>The Chara Genome: Secondary Complexity and Implications for Plant Terrestrialization.</title>
        <authorList>
            <person name="Nishiyama T."/>
            <person name="Sakayama H."/>
            <person name="Vries J.D."/>
            <person name="Buschmann H."/>
            <person name="Saint-Marcoux D."/>
            <person name="Ullrich K.K."/>
            <person name="Haas F.B."/>
            <person name="Vanderstraeten L."/>
            <person name="Becker D."/>
            <person name="Lang D."/>
            <person name="Vosolsobe S."/>
            <person name="Rombauts S."/>
            <person name="Wilhelmsson P.K.I."/>
            <person name="Janitza P."/>
            <person name="Kern R."/>
            <person name="Heyl A."/>
            <person name="Rumpler F."/>
            <person name="Villalobos L.I.A.C."/>
            <person name="Clay J.M."/>
            <person name="Skokan R."/>
            <person name="Toyoda A."/>
            <person name="Suzuki Y."/>
            <person name="Kagoshima H."/>
            <person name="Schijlen E."/>
            <person name="Tajeshwar N."/>
            <person name="Catarino B."/>
            <person name="Hetherington A.J."/>
            <person name="Saltykova A."/>
            <person name="Bonnot C."/>
            <person name="Breuninger H."/>
            <person name="Symeonidi A."/>
            <person name="Radhakrishnan G.V."/>
            <person name="Van Nieuwerburgh F."/>
            <person name="Deforce D."/>
            <person name="Chang C."/>
            <person name="Karol K.G."/>
            <person name="Hedrich R."/>
            <person name="Ulvskov P."/>
            <person name="Glockner G."/>
            <person name="Delwiche C.F."/>
            <person name="Petrasek J."/>
            <person name="Van de Peer Y."/>
            <person name="Friml J."/>
            <person name="Beilby M."/>
            <person name="Dolan L."/>
            <person name="Kohara Y."/>
            <person name="Sugano S."/>
            <person name="Fujiyama A."/>
            <person name="Delaux P.-M."/>
            <person name="Quint M."/>
            <person name="TheiBen G."/>
            <person name="Hagemann M."/>
            <person name="Harholt J."/>
            <person name="Dunand C."/>
            <person name="Zachgo S."/>
            <person name="Langdale J."/>
            <person name="Maumus F."/>
            <person name="Straeten D.V.D."/>
            <person name="Gould S.B."/>
            <person name="Rensing S.A."/>
        </authorList>
    </citation>
    <scope>NUCLEOTIDE SEQUENCE [LARGE SCALE GENOMIC DNA]</scope>
    <source>
        <strain evidence="1 2">S276</strain>
    </source>
</reference>
<dbReference type="Proteomes" id="UP000265515">
    <property type="component" value="Unassembled WGS sequence"/>
</dbReference>
<dbReference type="EMBL" id="BFEA01000173">
    <property type="protein sequence ID" value="GBG72847.1"/>
    <property type="molecule type" value="Genomic_DNA"/>
</dbReference>
<keyword evidence="2" id="KW-1185">Reference proteome</keyword>
<name>A0A388KS28_CHABU</name>
<accession>A0A388KS28</accession>
<organism evidence="1 2">
    <name type="scientific">Chara braunii</name>
    <name type="common">Braun's stonewort</name>
    <dbReference type="NCBI Taxonomy" id="69332"/>
    <lineage>
        <taxon>Eukaryota</taxon>
        <taxon>Viridiplantae</taxon>
        <taxon>Streptophyta</taxon>
        <taxon>Charophyceae</taxon>
        <taxon>Charales</taxon>
        <taxon>Characeae</taxon>
        <taxon>Chara</taxon>
    </lineage>
</organism>
<sequence>MRSEPMLMLEVPSAMGREEGGAEGEDGVEGTMEVTAAAEAAAAAAAVASTAAHWEVLDWRGGMWERFLIPI</sequence>
<comment type="caution">
    <text evidence="1">The sequence shown here is derived from an EMBL/GenBank/DDBJ whole genome shotgun (WGS) entry which is preliminary data.</text>
</comment>
<protein>
    <submittedName>
        <fullName evidence="1">Uncharacterized protein</fullName>
    </submittedName>
</protein>
<proteinExistence type="predicted"/>